<proteinExistence type="predicted"/>
<evidence type="ECO:0000313" key="2">
    <source>
        <dbReference type="Proteomes" id="UP000474640"/>
    </source>
</evidence>
<organism evidence="1 2">
    <name type="scientific">Orbilia oligospora</name>
    <name type="common">Nematode-trapping fungus</name>
    <name type="synonym">Arthrobotrys oligospora</name>
    <dbReference type="NCBI Taxonomy" id="2813651"/>
    <lineage>
        <taxon>Eukaryota</taxon>
        <taxon>Fungi</taxon>
        <taxon>Dikarya</taxon>
        <taxon>Ascomycota</taxon>
        <taxon>Pezizomycotina</taxon>
        <taxon>Orbiliomycetes</taxon>
        <taxon>Orbiliales</taxon>
        <taxon>Orbiliaceae</taxon>
        <taxon>Orbilia</taxon>
    </lineage>
</organism>
<dbReference type="OrthoDB" id="5378005at2759"/>
<reference evidence="1 2" key="1">
    <citation type="submission" date="2020-01" db="EMBL/GenBank/DDBJ databases">
        <authorList>
            <person name="Palmer J.M."/>
        </authorList>
    </citation>
    <scope>NUCLEOTIDE SEQUENCE [LARGE SCALE GENOMIC DNA]</scope>
    <source>
        <strain evidence="1 2">TWF970</strain>
    </source>
</reference>
<name>A0A7C8VH62_ORBOL</name>
<evidence type="ECO:0008006" key="3">
    <source>
        <dbReference type="Google" id="ProtNLM"/>
    </source>
</evidence>
<accession>A0A7C8VH62</accession>
<sequence length="282" mass="32896">MSLLSLPTELHFQILSHLDTIHDQDAASQSFPLWHKILTTTDSFVRQRYATSLRKNHRLIVHQYLNVGSRLVVTVDSVESGVVKNWRCIQQNILGELESRNISSSRFLEDPFFAQWDFEKGQVKCFPRTSIDKAENPSVIPTKRDTKVVSTPECNPSEIYLSPVTTDIQEKYGYTLKFTAELQFFDNEYQIFGRPGEYWWERLALGSQTTVKEVITEVIKDVLPALKDWVRGEEEFNINFSGKWLRMGWWRLVVSVKLYKEDPSDIKAIGRLDSVFRLYHRD</sequence>
<gene>
    <name evidence="1" type="ORF">TWF970_000105</name>
</gene>
<evidence type="ECO:0000313" key="1">
    <source>
        <dbReference type="EMBL" id="KAF3290843.1"/>
    </source>
</evidence>
<protein>
    <recommendedName>
        <fullName evidence="3">F-box domain-containing protein</fullName>
    </recommendedName>
</protein>
<dbReference type="Proteomes" id="UP000474640">
    <property type="component" value="Unassembled WGS sequence"/>
</dbReference>
<comment type="caution">
    <text evidence="1">The sequence shown here is derived from an EMBL/GenBank/DDBJ whole genome shotgun (WGS) entry which is preliminary data.</text>
</comment>
<dbReference type="EMBL" id="JAABOJ010000001">
    <property type="protein sequence ID" value="KAF3290843.1"/>
    <property type="molecule type" value="Genomic_DNA"/>
</dbReference>
<dbReference type="AlphaFoldDB" id="A0A7C8VH62"/>